<keyword evidence="2 7" id="KW-0645">Protease</keyword>
<dbReference type="Gene3D" id="2.60.40.2310">
    <property type="match status" value="2"/>
</dbReference>
<dbReference type="FunFam" id="3.30.70.80:FF:000002">
    <property type="entry name" value="Subtilisin-like protease SBT5.3"/>
    <property type="match status" value="1"/>
</dbReference>
<evidence type="ECO:0000256" key="5">
    <source>
        <dbReference type="ARBA" id="ARBA00022825"/>
    </source>
</evidence>
<dbReference type="InterPro" id="IPR037045">
    <property type="entry name" value="S8pro/Inhibitor_I9_sf"/>
</dbReference>
<evidence type="ECO:0000256" key="3">
    <source>
        <dbReference type="ARBA" id="ARBA00022729"/>
    </source>
</evidence>
<evidence type="ECO:0008006" key="13">
    <source>
        <dbReference type="Google" id="ProtNLM"/>
    </source>
</evidence>
<dbReference type="InterPro" id="IPR015500">
    <property type="entry name" value="Peptidase_S8_subtilisin-rel"/>
</dbReference>
<dbReference type="InterPro" id="IPR010259">
    <property type="entry name" value="S8pro/Inhibitor_I9"/>
</dbReference>
<feature type="domain" description="Peptidase S8/S53" evidence="8">
    <location>
        <begin position="501"/>
        <end position="936"/>
    </location>
</feature>
<dbReference type="Pfam" id="PF00082">
    <property type="entry name" value="Peptidase_S8"/>
    <property type="match status" value="2"/>
</dbReference>
<dbReference type="Pfam" id="PF05922">
    <property type="entry name" value="Inhibitor_I9"/>
    <property type="match status" value="1"/>
</dbReference>
<evidence type="ECO:0000313" key="11">
    <source>
        <dbReference type="EnsemblPlants" id="OMERI04G00980.2"/>
    </source>
</evidence>
<keyword evidence="3" id="KW-0732">Signal</keyword>
<dbReference type="Gramene" id="OMERI04G00980.2">
    <property type="protein sequence ID" value="OMERI04G00980.2"/>
    <property type="gene ID" value="OMERI04G00980"/>
</dbReference>
<sequence length="1112" mass="120048">MDRSFPVVITLGNGEKLVAQSFVLLETASQFSEIQKYTDEDTVKGKIAFCFMGEMLNNKQQTSYPDVTTAVAAKGGRAVILPRFYTETILQDDPIITDLDIPFVPIDYEMAQRIDEYISNGINDNYIPRAKISLTQTTIGDEISAPKVAVFSSRGPSSIYPGVLKPDIAAPGVSILAAAQIPYYKGVSYHFDSGTSMACPHIAGIIAVLKSIHPKWSPAALKSAIMTTALTYDNNGMPIQSNGRVQKIADPFDYGAGFVNPVMAADPGLIYDITASDYLKFFNCMGGLDSGDNCTTAKGSLTDLNLPSIAIPSLRTFQAMTRTVTNVGQVNAMYKAFFQAPAGVEMAVEPPVPPVLVFNKDRRVQSFRVTFKATRKVQGDYSFGSLAWHDGGSHWVRIPIAVRIRRHDDADVVTGSHHDMLASVLGSKEVALESIVYSYRHSFSGFAARLTEAQASTIRGLPDVISVRENQIHRLHTSRSWDFLGMDYRQPNGLLAKAKYGEDIIIGVIDTGITPESPSFADDGYGPPPSKWKGVCQVGPSFKAKSCNRKLIGARWYIDDDTLRSMSKDEILSPRDVVGHGTHTASTAGGNIIHNASILGLAAGTVRGGAPRARVATYKTCWNGVGCSAASQLKAIDDAIHDGVDILSLSLGGPFEDPGTLHVVAKGIPVVYSAGNDGPIAQTVENSSPWLLTVAAATMDRSFPVVITLGNNDKFVAQSFAISGKTSSQFGEIQFYEREDCSAENIHNTVKGKIVFCFFGTKFDSEPDYYNITKATSEKGGIGVILPKYNTDTLLGDTLLTLPIPLVAVDYEITYRIYQYIKENDGTPKVKISLTQTTIGKVSAPKVAAFSSRGPSYIYPGVLKPDIAAPGVTVLAAAPKAFMDAGIPYRFDSGTSMSCPHVSGIIAVLKSLHPKWSPAALKSAIMTTALTYDNNGMPIQANGKVPKIADPFDYGAGVVNPNMAADPGLIYDIEPSDYFKFFNCMGGLGSADNCTTVKGSLADLNLPSIAIPNLRTFQATTRTVTNVGQANARYKAFLYPPAGVEMTVDPPVLVFSKEKKVQSFKVTIKATGRPIQGDYSFGRLVWHDGGIHWVRIPIAVRIVIEEIYSKIS</sequence>
<evidence type="ECO:0000256" key="2">
    <source>
        <dbReference type="ARBA" id="ARBA00022670"/>
    </source>
</evidence>
<reference evidence="11" key="1">
    <citation type="submission" date="2015-04" db="UniProtKB">
        <authorList>
            <consortium name="EnsemblPlants"/>
        </authorList>
    </citation>
    <scope>IDENTIFICATION</scope>
</reference>
<dbReference type="InterPro" id="IPR036852">
    <property type="entry name" value="Peptidase_S8/S53_dom_sf"/>
</dbReference>
<dbReference type="Gene3D" id="3.50.30.30">
    <property type="match status" value="1"/>
</dbReference>
<keyword evidence="5 7" id="KW-0720">Serine protease</keyword>
<name>A0A0E0DA75_9ORYZ</name>
<dbReference type="EnsemblPlants" id="OMERI04G00980.2">
    <property type="protein sequence ID" value="OMERI04G00980.2"/>
    <property type="gene ID" value="OMERI04G00980"/>
</dbReference>
<feature type="domain" description="Subtilisin-like protease fibronectin type-III" evidence="10">
    <location>
        <begin position="303"/>
        <end position="402"/>
    </location>
</feature>
<dbReference type="Pfam" id="PF17766">
    <property type="entry name" value="fn3_6"/>
    <property type="match status" value="2"/>
</dbReference>
<keyword evidence="12" id="KW-1185">Reference proteome</keyword>
<dbReference type="PRINTS" id="PR00723">
    <property type="entry name" value="SUBTILISIN"/>
</dbReference>
<dbReference type="PROSITE" id="PS51892">
    <property type="entry name" value="SUBTILASE"/>
    <property type="match status" value="2"/>
</dbReference>
<dbReference type="Proteomes" id="UP000008021">
    <property type="component" value="Chromosome 4"/>
</dbReference>
<dbReference type="InterPro" id="IPR000209">
    <property type="entry name" value="Peptidase_S8/S53_dom"/>
</dbReference>
<evidence type="ECO:0000259" key="9">
    <source>
        <dbReference type="Pfam" id="PF05922"/>
    </source>
</evidence>
<evidence type="ECO:0000256" key="7">
    <source>
        <dbReference type="PROSITE-ProRule" id="PRU01240"/>
    </source>
</evidence>
<dbReference type="AlphaFoldDB" id="A0A0E0DA75"/>
<feature type="active site" description="Charge relay system" evidence="6 7">
    <location>
        <position position="580"/>
    </location>
</feature>
<proteinExistence type="inferred from homology"/>
<keyword evidence="4 7" id="KW-0378">Hydrolase</keyword>
<feature type="active site" description="Charge relay system" evidence="6 7">
    <location>
        <position position="510"/>
    </location>
</feature>
<evidence type="ECO:0000259" key="8">
    <source>
        <dbReference type="Pfam" id="PF00082"/>
    </source>
</evidence>
<organism evidence="11">
    <name type="scientific">Oryza meridionalis</name>
    <dbReference type="NCBI Taxonomy" id="40149"/>
    <lineage>
        <taxon>Eukaryota</taxon>
        <taxon>Viridiplantae</taxon>
        <taxon>Streptophyta</taxon>
        <taxon>Embryophyta</taxon>
        <taxon>Tracheophyta</taxon>
        <taxon>Spermatophyta</taxon>
        <taxon>Magnoliopsida</taxon>
        <taxon>Liliopsida</taxon>
        <taxon>Poales</taxon>
        <taxon>Poaceae</taxon>
        <taxon>BOP clade</taxon>
        <taxon>Oryzoideae</taxon>
        <taxon>Oryzeae</taxon>
        <taxon>Oryzinae</taxon>
        <taxon>Oryza</taxon>
    </lineage>
</organism>
<dbReference type="Gene3D" id="3.30.70.80">
    <property type="entry name" value="Peptidase S8 propeptide/proteinase inhibitor I9"/>
    <property type="match status" value="1"/>
</dbReference>
<evidence type="ECO:0000259" key="10">
    <source>
        <dbReference type="Pfam" id="PF17766"/>
    </source>
</evidence>
<dbReference type="SUPFAM" id="SSF52743">
    <property type="entry name" value="Subtilisin-like"/>
    <property type="match status" value="2"/>
</dbReference>
<comment type="similarity">
    <text evidence="1 7">Belongs to the peptidase S8 family.</text>
</comment>
<evidence type="ECO:0000313" key="12">
    <source>
        <dbReference type="Proteomes" id="UP000008021"/>
    </source>
</evidence>
<evidence type="ECO:0000256" key="4">
    <source>
        <dbReference type="ARBA" id="ARBA00022801"/>
    </source>
</evidence>
<dbReference type="InterPro" id="IPR034197">
    <property type="entry name" value="Peptidases_S8_3"/>
</dbReference>
<evidence type="ECO:0000256" key="6">
    <source>
        <dbReference type="PIRSR" id="PIRSR615500-1"/>
    </source>
</evidence>
<dbReference type="GO" id="GO:0006508">
    <property type="term" value="P:proteolysis"/>
    <property type="evidence" value="ECO:0007669"/>
    <property type="project" value="UniProtKB-KW"/>
</dbReference>
<dbReference type="InterPro" id="IPR045051">
    <property type="entry name" value="SBT"/>
</dbReference>
<evidence type="ECO:0000256" key="1">
    <source>
        <dbReference type="ARBA" id="ARBA00011073"/>
    </source>
</evidence>
<dbReference type="Gene3D" id="3.40.50.200">
    <property type="entry name" value="Peptidase S8/S53 domain"/>
    <property type="match status" value="2"/>
</dbReference>
<reference evidence="11" key="2">
    <citation type="submission" date="2018-05" db="EMBL/GenBank/DDBJ databases">
        <title>OmerRS3 (Oryza meridionalis Reference Sequence Version 3).</title>
        <authorList>
            <person name="Zhang J."/>
            <person name="Kudrna D."/>
            <person name="Lee S."/>
            <person name="Talag J."/>
            <person name="Welchert J."/>
            <person name="Wing R.A."/>
        </authorList>
    </citation>
    <scope>NUCLEOTIDE SEQUENCE [LARGE SCALE GENOMIC DNA]</scope>
    <source>
        <strain evidence="11">cv. OR44</strain>
    </source>
</reference>
<dbReference type="PANTHER" id="PTHR10795">
    <property type="entry name" value="PROPROTEIN CONVERTASE SUBTILISIN/KEXIN"/>
    <property type="match status" value="1"/>
</dbReference>
<dbReference type="STRING" id="40149.A0A0E0DA75"/>
<protein>
    <recommendedName>
        <fullName evidence="13">Subtilisin-like protease</fullName>
    </recommendedName>
</protein>
<feature type="domain" description="Inhibitor I9" evidence="9">
    <location>
        <begin position="407"/>
        <end position="476"/>
    </location>
</feature>
<feature type="domain" description="Subtilisin-like protease fibronectin type-III" evidence="10">
    <location>
        <begin position="1003"/>
        <end position="1100"/>
    </location>
</feature>
<accession>A0A0E0DA75</accession>
<dbReference type="PROSITE" id="PS00138">
    <property type="entry name" value="SUBTILASE_SER"/>
    <property type="match status" value="2"/>
</dbReference>
<dbReference type="InterPro" id="IPR023828">
    <property type="entry name" value="Peptidase_S8_Ser-AS"/>
</dbReference>
<dbReference type="FunFam" id="3.40.50.200:FF:000006">
    <property type="entry name" value="Subtilisin-like protease SBT1.5"/>
    <property type="match status" value="1"/>
</dbReference>
<feature type="active site" description="Charge relay system" evidence="6 7">
    <location>
        <position position="896"/>
    </location>
</feature>
<comment type="caution">
    <text evidence="7">Lacks conserved residue(s) required for the propagation of feature annotation.</text>
</comment>
<dbReference type="InterPro" id="IPR041469">
    <property type="entry name" value="Subtilisin-like_FN3"/>
</dbReference>
<feature type="domain" description="Peptidase S8/S53" evidence="8">
    <location>
        <begin position="139"/>
        <end position="240"/>
    </location>
</feature>
<dbReference type="GO" id="GO:0004252">
    <property type="term" value="F:serine-type endopeptidase activity"/>
    <property type="evidence" value="ECO:0007669"/>
    <property type="project" value="UniProtKB-UniRule"/>
</dbReference>
<dbReference type="CDD" id="cd02120">
    <property type="entry name" value="PA_subtilisin_like"/>
    <property type="match status" value="2"/>
</dbReference>
<dbReference type="CDD" id="cd04852">
    <property type="entry name" value="Peptidases_S8_3"/>
    <property type="match status" value="1"/>
</dbReference>